<keyword evidence="8" id="KW-0902">Two-component regulatory system</keyword>
<keyword evidence="9" id="KW-0812">Transmembrane</keyword>
<feature type="transmembrane region" description="Helical" evidence="9">
    <location>
        <begin position="22"/>
        <end position="41"/>
    </location>
</feature>
<dbReference type="GO" id="GO:0046983">
    <property type="term" value="F:protein dimerization activity"/>
    <property type="evidence" value="ECO:0007669"/>
    <property type="project" value="InterPro"/>
</dbReference>
<feature type="transmembrane region" description="Helical" evidence="9">
    <location>
        <begin position="108"/>
        <end position="129"/>
    </location>
</feature>
<evidence type="ECO:0000313" key="11">
    <source>
        <dbReference type="EMBL" id="MXG88369.1"/>
    </source>
</evidence>
<feature type="transmembrane region" description="Helical" evidence="9">
    <location>
        <begin position="48"/>
        <end position="66"/>
    </location>
</feature>
<keyword evidence="9" id="KW-1133">Transmembrane helix</keyword>
<dbReference type="SUPFAM" id="SSF55874">
    <property type="entry name" value="ATPase domain of HSP90 chaperone/DNA topoisomerase II/histidine kinase"/>
    <property type="match status" value="1"/>
</dbReference>
<dbReference type="InterPro" id="IPR011712">
    <property type="entry name" value="Sig_transdc_His_kin_sub3_dim/P"/>
</dbReference>
<feature type="transmembrane region" description="Helical" evidence="9">
    <location>
        <begin position="72"/>
        <end position="96"/>
    </location>
</feature>
<dbReference type="Proteomes" id="UP000473325">
    <property type="component" value="Unassembled WGS sequence"/>
</dbReference>
<keyword evidence="4" id="KW-0808">Transferase</keyword>
<dbReference type="EC" id="2.7.13.3" evidence="2"/>
<keyword evidence="7" id="KW-0067">ATP-binding</keyword>
<dbReference type="InterPro" id="IPR036890">
    <property type="entry name" value="HATPase_C_sf"/>
</dbReference>
<feature type="domain" description="Signal transduction histidine kinase subgroup 3 dimerisation and phosphoacceptor" evidence="10">
    <location>
        <begin position="188"/>
        <end position="253"/>
    </location>
</feature>
<dbReference type="PANTHER" id="PTHR24421:SF10">
    <property type="entry name" value="NITRATE_NITRITE SENSOR PROTEIN NARQ"/>
    <property type="match status" value="1"/>
</dbReference>
<evidence type="ECO:0000256" key="8">
    <source>
        <dbReference type="ARBA" id="ARBA00023012"/>
    </source>
</evidence>
<proteinExistence type="predicted"/>
<evidence type="ECO:0000256" key="9">
    <source>
        <dbReference type="SAM" id="Phobius"/>
    </source>
</evidence>
<dbReference type="InterPro" id="IPR050482">
    <property type="entry name" value="Sensor_HK_TwoCompSys"/>
</dbReference>
<comment type="caution">
    <text evidence="11">The sequence shown here is derived from an EMBL/GenBank/DDBJ whole genome shotgun (WGS) entry which is preliminary data.</text>
</comment>
<dbReference type="Gene3D" id="1.20.5.1930">
    <property type="match status" value="1"/>
</dbReference>
<dbReference type="Gene3D" id="3.30.565.10">
    <property type="entry name" value="Histidine kinase-like ATPase, C-terminal domain"/>
    <property type="match status" value="1"/>
</dbReference>
<evidence type="ECO:0000256" key="4">
    <source>
        <dbReference type="ARBA" id="ARBA00022679"/>
    </source>
</evidence>
<organism evidence="11 12">
    <name type="scientific">Nocardioides flavescens</name>
    <dbReference type="NCBI Taxonomy" id="2691959"/>
    <lineage>
        <taxon>Bacteria</taxon>
        <taxon>Bacillati</taxon>
        <taxon>Actinomycetota</taxon>
        <taxon>Actinomycetes</taxon>
        <taxon>Propionibacteriales</taxon>
        <taxon>Nocardioidaceae</taxon>
        <taxon>Nocardioides</taxon>
    </lineage>
</organism>
<evidence type="ECO:0000259" key="10">
    <source>
        <dbReference type="Pfam" id="PF07730"/>
    </source>
</evidence>
<protein>
    <recommendedName>
        <fullName evidence="2">histidine kinase</fullName>
        <ecNumber evidence="2">2.7.13.3</ecNumber>
    </recommendedName>
</protein>
<dbReference type="Pfam" id="PF07730">
    <property type="entry name" value="HisKA_3"/>
    <property type="match status" value="1"/>
</dbReference>
<evidence type="ECO:0000313" key="12">
    <source>
        <dbReference type="Proteomes" id="UP000473325"/>
    </source>
</evidence>
<dbReference type="GO" id="GO:0000155">
    <property type="term" value="F:phosphorelay sensor kinase activity"/>
    <property type="evidence" value="ECO:0007669"/>
    <property type="project" value="InterPro"/>
</dbReference>
<dbReference type="CDD" id="cd16917">
    <property type="entry name" value="HATPase_UhpB-NarQ-NarX-like"/>
    <property type="match status" value="1"/>
</dbReference>
<evidence type="ECO:0000256" key="6">
    <source>
        <dbReference type="ARBA" id="ARBA00022777"/>
    </source>
</evidence>
<dbReference type="RefSeq" id="WP_160874688.1">
    <property type="nucleotide sequence ID" value="NZ_WUEK01000001.1"/>
</dbReference>
<dbReference type="PANTHER" id="PTHR24421">
    <property type="entry name" value="NITRATE/NITRITE SENSOR PROTEIN NARX-RELATED"/>
    <property type="match status" value="1"/>
</dbReference>
<feature type="transmembrane region" description="Helical" evidence="9">
    <location>
        <begin position="135"/>
        <end position="157"/>
    </location>
</feature>
<dbReference type="GO" id="GO:0016020">
    <property type="term" value="C:membrane"/>
    <property type="evidence" value="ECO:0007669"/>
    <property type="project" value="InterPro"/>
</dbReference>
<gene>
    <name evidence="11" type="ORF">GRQ65_02260</name>
</gene>
<keyword evidence="6 11" id="KW-0418">Kinase</keyword>
<accession>A0A6L7EWI6</accession>
<evidence type="ECO:0000256" key="2">
    <source>
        <dbReference type="ARBA" id="ARBA00012438"/>
    </source>
</evidence>
<dbReference type="AlphaFoldDB" id="A0A6L7EWI6"/>
<evidence type="ECO:0000256" key="1">
    <source>
        <dbReference type="ARBA" id="ARBA00000085"/>
    </source>
</evidence>
<name>A0A6L7EWI6_9ACTN</name>
<comment type="catalytic activity">
    <reaction evidence="1">
        <text>ATP + protein L-histidine = ADP + protein N-phospho-L-histidine.</text>
        <dbReference type="EC" id="2.7.13.3"/>
    </reaction>
</comment>
<sequence>MPDSQDRPTPADYQPRVSAWGWTWRLLLTLLISAFGWVPLIGEQSRGLLAIDVTVGLLAYVLAFGWRRRHPLPIAVVVSLLAAVSGIAAGPSVLVAVSVATRRRWREIVVVGCVGFAAAQLLVTWQPSANDADPWWLLLGLNAFGTLAIIAWGLYIGSRRELIWTLRNRAERAESEQALRVAQARTNERARIAREMHDVLAHRISQISMHAGALAFREDLDAASMRESAGVVQAKAHEALTDLRGVLGVLRDGDGELTTAPQPTYADLEALVAEARGSGLAVDYDDRVERDGAETVPDAAGRTVYRIVQEGMTNARKHAPGSRLAIELTGSPEEGLDVVMRNPLGFGSRTPGAGLGLVGLAERAELRGGRLATRVEGDTFVLHGWIPWAA</sequence>
<reference evidence="11 12" key="1">
    <citation type="submission" date="2019-12" db="EMBL/GenBank/DDBJ databases">
        <authorList>
            <person name="Kun Z."/>
        </authorList>
    </citation>
    <scope>NUCLEOTIDE SEQUENCE [LARGE SCALE GENOMIC DNA]</scope>
    <source>
        <strain evidence="11 12">YIM 123512</strain>
    </source>
</reference>
<keyword evidence="5" id="KW-0547">Nucleotide-binding</keyword>
<evidence type="ECO:0000256" key="5">
    <source>
        <dbReference type="ARBA" id="ARBA00022741"/>
    </source>
</evidence>
<evidence type="ECO:0000256" key="3">
    <source>
        <dbReference type="ARBA" id="ARBA00022553"/>
    </source>
</evidence>
<keyword evidence="9" id="KW-0472">Membrane</keyword>
<keyword evidence="12" id="KW-1185">Reference proteome</keyword>
<dbReference type="EMBL" id="WUEK01000001">
    <property type="protein sequence ID" value="MXG88369.1"/>
    <property type="molecule type" value="Genomic_DNA"/>
</dbReference>
<keyword evidence="3" id="KW-0597">Phosphoprotein</keyword>
<evidence type="ECO:0000256" key="7">
    <source>
        <dbReference type="ARBA" id="ARBA00022840"/>
    </source>
</evidence>
<dbReference type="GO" id="GO:0005524">
    <property type="term" value="F:ATP binding"/>
    <property type="evidence" value="ECO:0007669"/>
    <property type="project" value="UniProtKB-KW"/>
</dbReference>